<comment type="miscellaneous">
    <text evidence="8">The porphobilinogen subunits are added to the dipyrromethane group.</text>
</comment>
<dbReference type="Pfam" id="PF03900">
    <property type="entry name" value="Porphobil_deamC"/>
    <property type="match status" value="1"/>
</dbReference>
<dbReference type="PATRIC" id="fig|1409788.3.peg.3768"/>
<comment type="catalytic activity">
    <reaction evidence="7 8">
        <text>4 porphobilinogen + H2O = hydroxymethylbilane + 4 NH4(+)</text>
        <dbReference type="Rhea" id="RHEA:13185"/>
        <dbReference type="ChEBI" id="CHEBI:15377"/>
        <dbReference type="ChEBI" id="CHEBI:28938"/>
        <dbReference type="ChEBI" id="CHEBI:57845"/>
        <dbReference type="ChEBI" id="CHEBI:58126"/>
        <dbReference type="EC" id="2.5.1.61"/>
    </reaction>
</comment>
<evidence type="ECO:0000313" key="11">
    <source>
        <dbReference type="EMBL" id="KOH43496.1"/>
    </source>
</evidence>
<dbReference type="Pfam" id="PF01379">
    <property type="entry name" value="Porphobil_deam"/>
    <property type="match status" value="1"/>
</dbReference>
<organism evidence="11 12">
    <name type="scientific">Sunxiuqinia dokdonensis</name>
    <dbReference type="NCBI Taxonomy" id="1409788"/>
    <lineage>
        <taxon>Bacteria</taxon>
        <taxon>Pseudomonadati</taxon>
        <taxon>Bacteroidota</taxon>
        <taxon>Bacteroidia</taxon>
        <taxon>Marinilabiliales</taxon>
        <taxon>Prolixibacteraceae</taxon>
        <taxon>Sunxiuqinia</taxon>
    </lineage>
</organism>
<dbReference type="PIRSF" id="PIRSF001438">
    <property type="entry name" value="4pyrrol_synth_OHMeBilane_synth"/>
    <property type="match status" value="1"/>
</dbReference>
<protein>
    <recommendedName>
        <fullName evidence="8">Porphobilinogen deaminase</fullName>
        <shortName evidence="8">PBG</shortName>
        <ecNumber evidence="8">2.5.1.61</ecNumber>
    </recommendedName>
    <alternativeName>
        <fullName evidence="8">Hydroxymethylbilane synthase</fullName>
        <shortName evidence="8">HMBS</shortName>
    </alternativeName>
    <alternativeName>
        <fullName evidence="8">Pre-uroporphyrinogen synthase</fullName>
    </alternativeName>
</protein>
<keyword evidence="6 8" id="KW-0627">Porphyrin biosynthesis</keyword>
<evidence type="ECO:0000259" key="10">
    <source>
        <dbReference type="Pfam" id="PF03900"/>
    </source>
</evidence>
<dbReference type="HAMAP" id="MF_00260">
    <property type="entry name" value="Porphobil_deam"/>
    <property type="match status" value="1"/>
</dbReference>
<feature type="modified residue" description="S-(dipyrrolylmethanemethyl)cysteine" evidence="8">
    <location>
        <position position="242"/>
    </location>
</feature>
<sequence length="312" mass="34288">MTKKTIKIGTRGSKLALWQAETVKSELEKAHPTLQFELKIIKTKGDKILDVALSKIGDKGLFTKEIEQALYDNKIDLAVHSLKDLPTELPENLIVGGMLKRADVRDVFISKDGRKLSEFTASDKIATSSLRRQAQLLHYKPDLQIVDIRGNVETRLKKMNDGHCDALIMAGAGILRLGYDEVITEFLDTDVMLPAVSQGAVAIEIREDDDYTQLLVDAVTDETTRATTLAERSLLRELEGGCQVPVGCFSEVNGDRIKLTGMVASLDGKIRIKKSVETTLDEASEKAIELAQLILDAGGKEILDSIRPSAVD</sequence>
<dbReference type="FunFam" id="3.40.190.10:FF:000004">
    <property type="entry name" value="Porphobilinogen deaminase"/>
    <property type="match status" value="1"/>
</dbReference>
<dbReference type="Gene3D" id="3.30.160.40">
    <property type="entry name" value="Porphobilinogen deaminase, C-terminal domain"/>
    <property type="match status" value="1"/>
</dbReference>
<dbReference type="Proteomes" id="UP000036958">
    <property type="component" value="Unassembled WGS sequence"/>
</dbReference>
<dbReference type="PRINTS" id="PR00151">
    <property type="entry name" value="PORPHBDMNASE"/>
</dbReference>
<dbReference type="PANTHER" id="PTHR11557">
    <property type="entry name" value="PORPHOBILINOGEN DEAMINASE"/>
    <property type="match status" value="1"/>
</dbReference>
<dbReference type="InterPro" id="IPR000860">
    <property type="entry name" value="HemC"/>
</dbReference>
<dbReference type="SUPFAM" id="SSF54782">
    <property type="entry name" value="Porphobilinogen deaminase (hydroxymethylbilane synthase), C-terminal domain"/>
    <property type="match status" value="1"/>
</dbReference>
<gene>
    <name evidence="8" type="primary">hemC</name>
    <name evidence="11" type="ORF">NC99_36810</name>
</gene>
<evidence type="ECO:0000256" key="1">
    <source>
        <dbReference type="ARBA" id="ARBA00002869"/>
    </source>
</evidence>
<dbReference type="PANTHER" id="PTHR11557:SF0">
    <property type="entry name" value="PORPHOBILINOGEN DEAMINASE"/>
    <property type="match status" value="1"/>
</dbReference>
<comment type="similarity">
    <text evidence="3 8">Belongs to the HMBS family.</text>
</comment>
<keyword evidence="12" id="KW-1185">Reference proteome</keyword>
<name>A0A0L8V4X9_9BACT</name>
<dbReference type="RefSeq" id="WP_053186462.1">
    <property type="nucleotide sequence ID" value="NZ_LGIA01000184.1"/>
</dbReference>
<dbReference type="GO" id="GO:0006782">
    <property type="term" value="P:protoporphyrinogen IX biosynthetic process"/>
    <property type="evidence" value="ECO:0007669"/>
    <property type="project" value="UniProtKB-UniRule"/>
</dbReference>
<dbReference type="GO" id="GO:0004418">
    <property type="term" value="F:hydroxymethylbilane synthase activity"/>
    <property type="evidence" value="ECO:0007669"/>
    <property type="project" value="UniProtKB-UniRule"/>
</dbReference>
<feature type="domain" description="Porphobilinogen deaminase N-terminal" evidence="9">
    <location>
        <begin position="6"/>
        <end position="212"/>
    </location>
</feature>
<evidence type="ECO:0000259" key="9">
    <source>
        <dbReference type="Pfam" id="PF01379"/>
    </source>
</evidence>
<proteinExistence type="inferred from homology"/>
<comment type="cofactor">
    <cofactor evidence="8">
        <name>dipyrromethane</name>
        <dbReference type="ChEBI" id="CHEBI:60342"/>
    </cofactor>
    <text evidence="8">Binds 1 dipyrromethane group covalently.</text>
</comment>
<comment type="function">
    <text evidence="1 8">Tetrapolymerization of the monopyrrole PBG into the hydroxymethylbilane pre-uroporphyrinogen in several discrete steps.</text>
</comment>
<evidence type="ECO:0000256" key="3">
    <source>
        <dbReference type="ARBA" id="ARBA00005638"/>
    </source>
</evidence>
<dbReference type="InterPro" id="IPR022419">
    <property type="entry name" value="Porphobilin_deaminase_cofac_BS"/>
</dbReference>
<dbReference type="GO" id="GO:0005737">
    <property type="term" value="C:cytoplasm"/>
    <property type="evidence" value="ECO:0007669"/>
    <property type="project" value="UniProtKB-UniRule"/>
</dbReference>
<dbReference type="Gene3D" id="3.40.190.10">
    <property type="entry name" value="Periplasmic binding protein-like II"/>
    <property type="match status" value="2"/>
</dbReference>
<evidence type="ECO:0000256" key="4">
    <source>
        <dbReference type="ARBA" id="ARBA00011245"/>
    </source>
</evidence>
<dbReference type="OrthoDB" id="9810298at2"/>
<dbReference type="InterPro" id="IPR036803">
    <property type="entry name" value="Porphobilinogen_deaminase_C_sf"/>
</dbReference>
<reference evidence="12" key="1">
    <citation type="submission" date="2015-07" db="EMBL/GenBank/DDBJ databases">
        <title>Genome sequencing of Sunxiuqinia dokdonensis strain SK.</title>
        <authorList>
            <person name="Ahn S."/>
            <person name="Kim B.-C."/>
        </authorList>
    </citation>
    <scope>NUCLEOTIDE SEQUENCE [LARGE SCALE GENOMIC DNA]</scope>
    <source>
        <strain evidence="12">SK</strain>
    </source>
</reference>
<evidence type="ECO:0000256" key="5">
    <source>
        <dbReference type="ARBA" id="ARBA00022679"/>
    </source>
</evidence>
<comment type="caution">
    <text evidence="11">The sequence shown here is derived from an EMBL/GenBank/DDBJ whole genome shotgun (WGS) entry which is preliminary data.</text>
</comment>
<dbReference type="FunFam" id="3.40.190.10:FF:000005">
    <property type="entry name" value="Porphobilinogen deaminase"/>
    <property type="match status" value="1"/>
</dbReference>
<comment type="subunit">
    <text evidence="4 8">Monomer.</text>
</comment>
<dbReference type="STRING" id="1409788.NC99_36810"/>
<dbReference type="EC" id="2.5.1.61" evidence="8"/>
<dbReference type="EMBL" id="LGIA01000184">
    <property type="protein sequence ID" value="KOH43496.1"/>
    <property type="molecule type" value="Genomic_DNA"/>
</dbReference>
<dbReference type="InterPro" id="IPR022417">
    <property type="entry name" value="Porphobilin_deaminase_N"/>
</dbReference>
<evidence type="ECO:0000256" key="6">
    <source>
        <dbReference type="ARBA" id="ARBA00023244"/>
    </source>
</evidence>
<evidence type="ECO:0000256" key="7">
    <source>
        <dbReference type="ARBA" id="ARBA00048169"/>
    </source>
</evidence>
<dbReference type="SUPFAM" id="SSF53850">
    <property type="entry name" value="Periplasmic binding protein-like II"/>
    <property type="match status" value="1"/>
</dbReference>
<dbReference type="CDD" id="cd13646">
    <property type="entry name" value="PBP2_EcHMBS_like"/>
    <property type="match status" value="1"/>
</dbReference>
<evidence type="ECO:0000313" key="12">
    <source>
        <dbReference type="Proteomes" id="UP000036958"/>
    </source>
</evidence>
<dbReference type="NCBIfam" id="TIGR00212">
    <property type="entry name" value="hemC"/>
    <property type="match status" value="1"/>
</dbReference>
<comment type="pathway">
    <text evidence="2">Porphyrin-containing compound metabolism; protoporphyrin-IX biosynthesis; coproporphyrinogen-III from 5-aminolevulinate: step 2/4.</text>
</comment>
<accession>A0A0L8V4X9</accession>
<dbReference type="PROSITE" id="PS00533">
    <property type="entry name" value="PORPHOBILINOGEN_DEAM"/>
    <property type="match status" value="1"/>
</dbReference>
<evidence type="ECO:0000256" key="2">
    <source>
        <dbReference type="ARBA" id="ARBA00004735"/>
    </source>
</evidence>
<evidence type="ECO:0000256" key="8">
    <source>
        <dbReference type="HAMAP-Rule" id="MF_00260"/>
    </source>
</evidence>
<keyword evidence="5 8" id="KW-0808">Transferase</keyword>
<feature type="domain" description="Porphobilinogen deaminase C-terminal" evidence="10">
    <location>
        <begin position="227"/>
        <end position="295"/>
    </location>
</feature>
<dbReference type="InterPro" id="IPR022418">
    <property type="entry name" value="Porphobilinogen_deaminase_C"/>
</dbReference>
<dbReference type="AlphaFoldDB" id="A0A0L8V4X9"/>